<evidence type="ECO:0000313" key="3">
    <source>
        <dbReference type="Proteomes" id="UP000185944"/>
    </source>
</evidence>
<feature type="region of interest" description="Disordered" evidence="1">
    <location>
        <begin position="151"/>
        <end position="203"/>
    </location>
</feature>
<evidence type="ECO:0000256" key="1">
    <source>
        <dbReference type="SAM" id="MobiDB-lite"/>
    </source>
</evidence>
<comment type="caution">
    <text evidence="2">The sequence shown here is derived from an EMBL/GenBank/DDBJ whole genome shotgun (WGS) entry which is preliminary data.</text>
</comment>
<dbReference type="GeneID" id="93647501"/>
<feature type="compositionally biased region" description="Basic and acidic residues" evidence="1">
    <location>
        <begin position="190"/>
        <end position="201"/>
    </location>
</feature>
<protein>
    <submittedName>
        <fullName evidence="2">Uncharacterized protein</fullName>
    </submittedName>
</protein>
<proteinExistence type="predicted"/>
<dbReference type="Proteomes" id="UP000185944">
    <property type="component" value="Unassembled WGS sequence"/>
</dbReference>
<reference evidence="2 3" key="1">
    <citation type="submission" date="2016-02" db="EMBL/GenBank/DDBJ databases">
        <title>Discovery of a natural microsporidian pathogen with a broad tissue tropism in Caenorhabditis elegans.</title>
        <authorList>
            <person name="Luallen R.J."/>
            <person name="Reinke A.W."/>
            <person name="Tong L."/>
            <person name="Botts M.R."/>
            <person name="Felix M.-A."/>
            <person name="Troemel E.R."/>
        </authorList>
    </citation>
    <scope>NUCLEOTIDE SEQUENCE [LARGE SCALE GENOMIC DNA]</scope>
    <source>
        <strain evidence="2 3">JUm2807</strain>
    </source>
</reference>
<sequence>MKEFNNLFELQSAMVDVNTPNHGEERNQKRNKLSIYLFEIKKVALNMFYRFRAQNRFLHCLCSLPIEQIQRAKGIEYFYIVDSTTQHIVFFVSDKGHIKKEHVTLRCDCNQTHEIDWTGPMIKKYLFLLADFEHKFTKTAGFLSRLRAHPSTQTELEMSEPAQAEGGEARVFSGHPEDHPESPSPSPSHSPKDPKDPKDPRQSGWWVCEEQAKDMVAKHVREYLKSNSISHDLGGVFNNLTSTEHPLTAKDNALYNEILKVSRIPKAPNKSF</sequence>
<dbReference type="VEuPathDB" id="MicrosporidiaDB:NEDG_01151"/>
<evidence type="ECO:0000313" key="2">
    <source>
        <dbReference type="EMBL" id="OAG29012.1"/>
    </source>
</evidence>
<dbReference type="AlphaFoldDB" id="A0A177ECX1"/>
<keyword evidence="3" id="KW-1185">Reference proteome</keyword>
<dbReference type="EMBL" id="LTDL01000042">
    <property type="protein sequence ID" value="OAG29012.1"/>
    <property type="molecule type" value="Genomic_DNA"/>
</dbReference>
<organism evidence="2 3">
    <name type="scientific">Nematocida displodere</name>
    <dbReference type="NCBI Taxonomy" id="1805483"/>
    <lineage>
        <taxon>Eukaryota</taxon>
        <taxon>Fungi</taxon>
        <taxon>Fungi incertae sedis</taxon>
        <taxon>Microsporidia</taxon>
        <taxon>Nematocida</taxon>
    </lineage>
</organism>
<accession>A0A177ECX1</accession>
<dbReference type="RefSeq" id="XP_067543757.1">
    <property type="nucleotide sequence ID" value="XM_067688569.1"/>
</dbReference>
<name>A0A177ECX1_9MICR</name>
<gene>
    <name evidence="2" type="ORF">NEDG_01151</name>
</gene>